<dbReference type="PROSITE" id="PS50146">
    <property type="entry name" value="DAGK"/>
    <property type="match status" value="1"/>
</dbReference>
<dbReference type="Pfam" id="PF19279">
    <property type="entry name" value="YegS_C"/>
    <property type="match status" value="1"/>
</dbReference>
<dbReference type="RefSeq" id="WP_290231516.1">
    <property type="nucleotide sequence ID" value="NZ_JAUFPZ010000002.1"/>
</dbReference>
<keyword evidence="8" id="KW-1185">Reference proteome</keyword>
<reference evidence="6" key="1">
    <citation type="journal article" date="2014" name="Int. J. Syst. Evol. Microbiol.">
        <title>Complete genome of a new Firmicutes species belonging to the dominant human colonic microbiota ('Ruminococcus bicirculans') reveals two chromosomes and a selective capacity to utilize plant glucans.</title>
        <authorList>
            <consortium name="NISC Comparative Sequencing Program"/>
            <person name="Wegmann U."/>
            <person name="Louis P."/>
            <person name="Goesmann A."/>
            <person name="Henrissat B."/>
            <person name="Duncan S.H."/>
            <person name="Flint H.J."/>
        </authorList>
    </citation>
    <scope>NUCLEOTIDE SEQUENCE</scope>
    <source>
        <strain evidence="6">CECT 9128</strain>
    </source>
</reference>
<reference evidence="6" key="3">
    <citation type="submission" date="2024-09" db="EMBL/GenBank/DDBJ databases">
        <authorList>
            <person name="Sun Q."/>
            <person name="Mori K."/>
        </authorList>
    </citation>
    <scope>NUCLEOTIDE SEQUENCE</scope>
    <source>
        <strain evidence="6">CECT 9128</strain>
    </source>
</reference>
<evidence type="ECO:0000313" key="6">
    <source>
        <dbReference type="EMBL" id="MFC4027972.1"/>
    </source>
</evidence>
<keyword evidence="3 6" id="KW-0418">Kinase</keyword>
<evidence type="ECO:0000313" key="8">
    <source>
        <dbReference type="Proteomes" id="UP001595793"/>
    </source>
</evidence>
<feature type="domain" description="DAGKc" evidence="5">
    <location>
        <begin position="9"/>
        <end position="139"/>
    </location>
</feature>
<evidence type="ECO:0000256" key="4">
    <source>
        <dbReference type="ARBA" id="ARBA00022840"/>
    </source>
</evidence>
<sequence>MNIILYKMGDFRNILMVVNPVSGGEEKDNLITEVRKEVENKNWKFHLYKTDGNNDIQKIKQEVDKVEPERMLVVGGDGTINMVAEALLHKELPIAIFPAGSANGLALNLGIPKDRKEQIKIALGDKFTNLDVLQINNQLCLHLSDIGLNAELIENYETAAIRGKFGYLMQTIPTLIKSKYPYEYEVEIDGKIQNHKGIMLAIANCKKYGTGAKINPEGEHDDGKFEILIFKNLDIPEILGTLREEVKFDSDFAETISTSAAKISCKKPIAFQIDGEFIENTQNIEVKIAAKSLKIAVK</sequence>
<protein>
    <submittedName>
        <fullName evidence="6">Diacylglycerol/lipid kinase family protein</fullName>
        <ecNumber evidence="6">2.7.1.-</ecNumber>
    </submittedName>
</protein>
<dbReference type="EC" id="2.7.1.-" evidence="6"/>
<dbReference type="SUPFAM" id="SSF111331">
    <property type="entry name" value="NAD kinase/diacylglycerol kinase-like"/>
    <property type="match status" value="1"/>
</dbReference>
<dbReference type="InterPro" id="IPR045540">
    <property type="entry name" value="YegS/DAGK_C"/>
</dbReference>
<dbReference type="InterPro" id="IPR016064">
    <property type="entry name" value="NAD/diacylglycerol_kinase_sf"/>
</dbReference>
<evidence type="ECO:0000256" key="1">
    <source>
        <dbReference type="ARBA" id="ARBA00022679"/>
    </source>
</evidence>
<dbReference type="InterPro" id="IPR050187">
    <property type="entry name" value="Lipid_Phosphate_FormReg"/>
</dbReference>
<name>A0ABV8HAU6_9FLAO</name>
<keyword evidence="1 6" id="KW-0808">Transferase</keyword>
<dbReference type="Gene3D" id="2.60.200.40">
    <property type="match status" value="1"/>
</dbReference>
<accession>A0ABV8HAU6</accession>
<evidence type="ECO:0000256" key="3">
    <source>
        <dbReference type="ARBA" id="ARBA00022777"/>
    </source>
</evidence>
<keyword evidence="4" id="KW-0067">ATP-binding</keyword>
<comment type="caution">
    <text evidence="6">The sequence shown here is derived from an EMBL/GenBank/DDBJ whole genome shotgun (WGS) entry which is preliminary data.</text>
</comment>
<evidence type="ECO:0000313" key="7">
    <source>
        <dbReference type="EMBL" id="MFC4028879.1"/>
    </source>
</evidence>
<proteinExistence type="predicted"/>
<organism evidence="6 8">
    <name type="scientific">Zunongwangia endophytica</name>
    <dbReference type="NCBI Taxonomy" id="1808945"/>
    <lineage>
        <taxon>Bacteria</taxon>
        <taxon>Pseudomonadati</taxon>
        <taxon>Bacteroidota</taxon>
        <taxon>Flavobacteriia</taxon>
        <taxon>Flavobacteriales</taxon>
        <taxon>Flavobacteriaceae</taxon>
        <taxon>Zunongwangia</taxon>
    </lineage>
</organism>
<dbReference type="InterPro" id="IPR017438">
    <property type="entry name" value="ATP-NAD_kinase_N"/>
</dbReference>
<dbReference type="GO" id="GO:0016301">
    <property type="term" value="F:kinase activity"/>
    <property type="evidence" value="ECO:0007669"/>
    <property type="project" value="UniProtKB-KW"/>
</dbReference>
<dbReference type="SMART" id="SM00046">
    <property type="entry name" value="DAGKc"/>
    <property type="match status" value="1"/>
</dbReference>
<keyword evidence="2" id="KW-0547">Nucleotide-binding</keyword>
<dbReference type="EMBL" id="JBHSAS010000011">
    <property type="protein sequence ID" value="MFC4028879.1"/>
    <property type="molecule type" value="Genomic_DNA"/>
</dbReference>
<dbReference type="InterPro" id="IPR001206">
    <property type="entry name" value="Diacylglycerol_kinase_cat_dom"/>
</dbReference>
<dbReference type="EMBL" id="JBHSAS010000006">
    <property type="protein sequence ID" value="MFC4027972.1"/>
    <property type="molecule type" value="Genomic_DNA"/>
</dbReference>
<evidence type="ECO:0000256" key="2">
    <source>
        <dbReference type="ARBA" id="ARBA00022741"/>
    </source>
</evidence>
<dbReference type="Proteomes" id="UP001595793">
    <property type="component" value="Unassembled WGS sequence"/>
</dbReference>
<dbReference type="Pfam" id="PF00781">
    <property type="entry name" value="DAGK_cat"/>
    <property type="match status" value="1"/>
</dbReference>
<reference evidence="8" key="2">
    <citation type="journal article" date="2019" name="Int. J. Syst. Evol. Microbiol.">
        <title>The Global Catalogue of Microorganisms (GCM) 10K type strain sequencing project: providing services to taxonomists for standard genome sequencing and annotation.</title>
        <authorList>
            <consortium name="The Broad Institute Genomics Platform"/>
            <consortium name="The Broad Institute Genome Sequencing Center for Infectious Disease"/>
            <person name="Wu L."/>
            <person name="Ma J."/>
        </authorList>
    </citation>
    <scope>NUCLEOTIDE SEQUENCE [LARGE SCALE GENOMIC DNA]</scope>
    <source>
        <strain evidence="8">CECT 9128</strain>
    </source>
</reference>
<dbReference type="Gene3D" id="3.40.50.10330">
    <property type="entry name" value="Probable inorganic polyphosphate/atp-NAD kinase, domain 1"/>
    <property type="match status" value="1"/>
</dbReference>
<gene>
    <name evidence="6" type="ORF">ACFOS1_11195</name>
    <name evidence="7" type="ORF">ACFOS1_15770</name>
</gene>
<dbReference type="PANTHER" id="PTHR12358">
    <property type="entry name" value="SPHINGOSINE KINASE"/>
    <property type="match status" value="1"/>
</dbReference>
<evidence type="ECO:0000259" key="5">
    <source>
        <dbReference type="PROSITE" id="PS50146"/>
    </source>
</evidence>
<dbReference type="PANTHER" id="PTHR12358:SF106">
    <property type="entry name" value="LIPID KINASE YEGS"/>
    <property type="match status" value="1"/>
</dbReference>